<dbReference type="SUPFAM" id="SSF55486">
    <property type="entry name" value="Metalloproteases ('zincins'), catalytic domain"/>
    <property type="match status" value="2"/>
</dbReference>
<feature type="compositionally biased region" description="Low complexity" evidence="1">
    <location>
        <begin position="4181"/>
        <end position="4226"/>
    </location>
</feature>
<feature type="region of interest" description="Disordered" evidence="1">
    <location>
        <begin position="303"/>
        <end position="538"/>
    </location>
</feature>
<evidence type="ECO:0000259" key="3">
    <source>
        <dbReference type="Pfam" id="PF25547"/>
    </source>
</evidence>
<keyword evidence="2" id="KW-0812">Transmembrane</keyword>
<feature type="compositionally biased region" description="Low complexity" evidence="1">
    <location>
        <begin position="2710"/>
        <end position="2732"/>
    </location>
</feature>
<feature type="compositionally biased region" description="Low complexity" evidence="1">
    <location>
        <begin position="3691"/>
        <end position="3705"/>
    </location>
</feature>
<feature type="transmembrane region" description="Helical" evidence="2">
    <location>
        <begin position="216"/>
        <end position="238"/>
    </location>
</feature>
<organism evidence="4 5">
    <name type="scientific">Streptomyces ziwulingensis</name>
    <dbReference type="NCBI Taxonomy" id="1045501"/>
    <lineage>
        <taxon>Bacteria</taxon>
        <taxon>Bacillati</taxon>
        <taxon>Actinomycetota</taxon>
        <taxon>Actinomycetes</taxon>
        <taxon>Kitasatosporales</taxon>
        <taxon>Streptomycetaceae</taxon>
        <taxon>Streptomyces</taxon>
    </lineage>
</organism>
<protein>
    <recommendedName>
        <fullName evidence="3">Outer membrane channel protein CpnT-like N-terminal domain-containing protein</fullName>
    </recommendedName>
</protein>
<feature type="region of interest" description="Disordered" evidence="1">
    <location>
        <begin position="3349"/>
        <end position="3389"/>
    </location>
</feature>
<feature type="transmembrane region" description="Helical" evidence="2">
    <location>
        <begin position="148"/>
        <end position="172"/>
    </location>
</feature>
<feature type="compositionally biased region" description="Basic and acidic residues" evidence="1">
    <location>
        <begin position="2383"/>
        <end position="2393"/>
    </location>
</feature>
<feature type="region of interest" description="Disordered" evidence="1">
    <location>
        <begin position="2301"/>
        <end position="2393"/>
    </location>
</feature>
<comment type="caution">
    <text evidence="4">The sequence shown here is derived from an EMBL/GenBank/DDBJ whole genome shotgun (WGS) entry which is preliminary data.</text>
</comment>
<feature type="compositionally biased region" description="Low complexity" evidence="1">
    <location>
        <begin position="369"/>
        <end position="400"/>
    </location>
</feature>
<evidence type="ECO:0000313" key="4">
    <source>
        <dbReference type="EMBL" id="GAA4794637.1"/>
    </source>
</evidence>
<feature type="compositionally biased region" description="Pro residues" evidence="1">
    <location>
        <begin position="3375"/>
        <end position="3385"/>
    </location>
</feature>
<feature type="compositionally biased region" description="Basic and acidic residues" evidence="1">
    <location>
        <begin position="3659"/>
        <end position="3680"/>
    </location>
</feature>
<dbReference type="PANTHER" id="PTHR45725:SF18">
    <property type="entry name" value="ORC1-LIKE AAA ATPASE DOMAIN-CONTAINING PROTEIN"/>
    <property type="match status" value="1"/>
</dbReference>
<feature type="region of interest" description="Disordered" evidence="1">
    <location>
        <begin position="2682"/>
        <end position="2732"/>
    </location>
</feature>
<feature type="region of interest" description="Disordered" evidence="1">
    <location>
        <begin position="1585"/>
        <end position="1624"/>
    </location>
</feature>
<feature type="compositionally biased region" description="Pro residues" evidence="1">
    <location>
        <begin position="5159"/>
        <end position="5173"/>
    </location>
</feature>
<feature type="region of interest" description="Disordered" evidence="1">
    <location>
        <begin position="4172"/>
        <end position="4226"/>
    </location>
</feature>
<feature type="compositionally biased region" description="Pro residues" evidence="1">
    <location>
        <begin position="354"/>
        <end position="368"/>
    </location>
</feature>
<feature type="region of interest" description="Disordered" evidence="1">
    <location>
        <begin position="5142"/>
        <end position="5213"/>
    </location>
</feature>
<dbReference type="EMBL" id="BAABIG010000021">
    <property type="protein sequence ID" value="GAA4794637.1"/>
    <property type="molecule type" value="Genomic_DNA"/>
</dbReference>
<feature type="compositionally biased region" description="Low complexity" evidence="1">
    <location>
        <begin position="445"/>
        <end position="476"/>
    </location>
</feature>
<feature type="region of interest" description="Disordered" evidence="1">
    <location>
        <begin position="5000"/>
        <end position="5042"/>
    </location>
</feature>
<feature type="region of interest" description="Disordered" evidence="1">
    <location>
        <begin position="3474"/>
        <end position="3538"/>
    </location>
</feature>
<feature type="compositionally biased region" description="Basic and acidic residues" evidence="1">
    <location>
        <begin position="616"/>
        <end position="626"/>
    </location>
</feature>
<sequence length="6035" mass="639487">MSVEMPPELAWVARLAVGQAWPKGNEDDLHALGQAWHEAAQELRGISGQLGASGNGVLESVGGQVADEFSSFVTQLEANLPAMTDSANQLGKLGRYTAVQVEYSKFMILGQLVLLAAQIAEWIFFAPELIPVAITAARVAVRMILRRLILSIAIGVGFNAGLDVAVQTIQFLRGDRTEWSADNSVSAVVSGAIGGAVGGLFFGVGGVLAPRFANSLLGKGVLGAATGVGTAGIMYGMYHSGQDEFGTSISAGALGALGGGGRRRFGGKDGTFKVDPVQVNLPGALKFDLPGLLTAVRTGLSGPSTLKWTTGDATAVGTNRNGHRSGSASGNGNGEGAVRGSASASAPVSTPGPVSAPGPVSTPGPASIPGPASASVSGSAVVPVSPPGASAGASASTGAGARAGTGVAGGGGVSRTGDTVAAREAARDTSGTGTARHGRGLPGFSTTVTGTTVTSTTTSSAPATTATAAPRVTTVGGSTGENVSRPLSTGGSGTGTPGTGRPATVSTGVDATAAPPGAGGAQGVRSATAGSAPRPLDPAADLLHTVRNQLKRIRADLTADPRTVEEVHRRLLREQSVLPGMSSVQLAGRIADDIASDGRVEPARVRGGMWPAHPRAQTEPDARDQARGSSRQTAPAIGTSAAGDLAALGGRRAIGAFSRAPERFLRDNVLLLRMDEGMRVRMPDSGISRTRFLNWMDGKDKHWFTLTVDADRSPGAGRPVYLLTPAVEKYVEAFGRDDAVLREIVRGHDIPAVRGPDEYVPAHYVPYFQGSTTHAQTNVGHTDVPVRKDPEFDADFVFTATMSGCALVLTESDRDGAFTVWHYQSPSGTVNAGAAVGFRGERQPFEWFGHEQYMTRRADRAPEVTNLLWRGPNGWEILSQENHASFTTREVTWHDFRSKQVFAGRGWNDTAIIYRAIGHERLADIDKARADAGQMKKDKGNLNLIGAYDLVRMQAEAEVRDLDGISGPDQLLSVARSLRAAHQDTGTLVQQLLAKQAQLEREESPAVRRRNDETGVARLRGRVLHAITEFSRGEWRERLEREAATAQRTVTEPAGQASPLDLALTPAPVRLLTTGDPGSPDGHWPNPDIRTTFSLGDGGSGLRAAHGDEPGQVVPRSPAETFAPLNPWSAKGKGRAADADGDPSAVVAGVHPAHRRQVLDLVQVWDHYAPNLDPDSPLNARLRADVSAVAKALADRGFDAARSVARELGRLRGVQPWAGPLGAGRTGPDGVRAAEDAVDSPGASTSALPGTGAGTGARDPYSGEYAGDTAHTVIEMDVVRSGPAPNDSPFLVPEALGDLVVTVVPRFSGEGAAAWAHRIMQTTELPTDRRPGRPDDGAADAADRAIRHDVERQLVDFLASPPRPADAPATGREERERQRAEEVLDWEEKLQSGRVFVSRGRLVWLQPVLREVRHLSEGGADRHSVVDEAVEDDNGGAEGYRVAFGSTTGKGVSASGRKWEGAAQVINVISHRLSHLAASVISAPLVSATGETATEHGWTKLNIAGSKPFVRERGVRRADLAFRIFVDGREANYLADPGPRAPRTSAAVPPPLTPRELAAMEGADQPGTVVPRRLTVGYPQRFLGDDALQPFPAREAREARDARDAREAGRADADGDGPEPPRSHIPVLLNAVNVVDAVADLHGALRRAGIGAQTAVEVLKAIKEQITERGLRNRSRLMFGGGDVSGPIVVRDATTGARTFSGHLRFQVAPVPGSVAVKGVTPGLSTRTDIGSGLTLTHNKRFESTVALSASYNASGLRAGGPGHEAAGTAPAHPVNIVTGTLPMLSGGVEAKRGGASGLGTQTMNHTVLNAADDQVRATARMRLTVEVVTDVGPPVPAVGTVVRAEVGAPHRDGRGARFLEHEWAAVPAPVAAARPPAWVTAQRARHPAPATRPAHGFDMEWYADGGADTRFTVATAMPGAHLVLRTFRAILERKLPGLTFSERFRVPVSRTAVENELASFFGRHALEADIAEARHGVVHTIRLADRAFRLTATLHAGDTPFDVVAYESTVNQRQMTMTQSSSGVKDSNGFDVGLGAGFRVDLNSTEGHTEFRGDGGRIQFALAPEYGRDRGTSDTFQTAASSYRRAEVTRTVREGAFAAAWHLSVDELGAQHPPEEVWLSGRGMSVQVIDGPATQAPPPPESKAVGLARERGLVRPLRLGAGGADGMYAQFTQFPHLTRAVSELYARLHGVAPHDMPPAEVPEALVRELSPRALATHFQEIASGHGRFVGLPGRGGYHQVMHVALVFLERVADRRVAADPTEFEQYQSSRSTHTRTVVAGGKVSGGASLAGQYRREFVEGGTASEGAATPQSPAGGAAGTGAHPGTGSTPAAATGAEHLARSWAHDTSDDDPVVPGAFPADRDPGAPALARRGPSVVNPGSQEEHASTRENEVLRAGATVGGGLSSSRGTKNVDAVGDIHITRVTFTDSVKGADGETADVFPTVMSGDVGIMVSLQRWRDGNGRSGPVPGGAHHDTTVESRSLSVTYADAGTLLVPDRIRERMDDDLAQHLAADVLTRTGFAEQAGHLAVTASGLAASARALHATAESHLDAGRSLLDLLRRPDRTAAAPAPPRATAENLLGLADDSARAAESAVTAHAEFSGRAAELAESARSAAAVLRLLPGLRARGAESHAEALHADVADAATRAGEFADTADRLTTVSRRLLTAARLVRQHTTEVARLLGEDAAPGGRPRAPHGGPDPARDATADDTAQTPAQSPAQAPAQDAARRAAALLRAGEALSAALGPLHDAARRLRNAAADAVDDAARLPGDSAGFPPRALDLPPVRSDKARLDRAYHTMVPTTAMHAEHLSAPDVFAHLVDRLGRAGFLQRDQDGEALPDDLYRAVRANFSGEALRDQFHALLGTGVTGWYALPRGGGALGARYLRVRVSAARLGDALWNRLRPEVKIMYRSESSRQWQDAVVRALRRHASLSGRVNGGTSGIHGGLSADGSVDREESTSRATLNKDIRIFRADLKEPVQEFAHHIDFEVRVDAYATLPAFAQAPRDLAAAIRDRVASWLPENNLLGSAVQAVRRYTDPWLPLERMTSLWADHTPGGALFHSRFPVRRQLVQVLVPQSFTTPGDSPTALPGWTRGVQEPADLRWAPPRAAPPAHTAVDATQDMYSWGGPVLYAVRTWAKAAALRSATEPPLRTRDDIENLLRAGSLRPGSVAEVAYENAVGYNSLRPRLAELLRGSYVVDVGGVPVRVRLALTGHQEHTPSARNMKVRTYNPTTTAPENENSRRFGWGIGAGADVVAVPRHGLHEILNLPAKRELTEELKNAYEIGDTDESNRLVDNVPYTAFLFDTVLQMEPVHHPRRALHVTVFGGLLASVPHRSDADLARRLRDLTSGGPQQPSGPLLPHTEGAFAPGDDTPPPGGPPGHGPERAALREAWGRELAGRSNPRERAAQLGAETDSALQAWELWESATRADDRTAGPGALDRATREMVAWSLVPGPRQHQRYAAFERTWRQRHTTDGASPEPAEPSTAPPRDPETAAPPQDTAPQRSPGTGTGVEGARSRAEAHRHGAVEADAETARARWQAARLAHDSADERRRALAAAGRRAEHGAVPEGSVIALRDAYDAGVALRQAEDEMRAWGLPVPAQTRPTPLTPLTPLTSLTSPGQGSAPAHDGPTTTGTGPTTTGTGPVGPTTTAPGDDHPHRAGQDAAARDEARPVQEPHGMLPPPADDVTAPATASAARPAEPLPGTYRSALPPSRVEFAPGETGLDDRARAHLEQTARTLAYTLATWRAQGASVLPPVTVTATGDPALGARRGVTVREHLTLALTRHLRRIKAPGVLFSVLASTGSRDEAADGDGQVTVALNEAVVLAFPDPAGMEAGRRTYPMRTPADAPALRAVLANAGQRERLARIDALPPEQRRWLAADPVTVRALGAALTPEDFTAVAAKLMVDVPAGTESPAAARYELEQIAGRMLVHPGIATEMLLRGTRMVVIPRHGSSDRLGFSAQRWAGQRMQPRDFAHSAHPPVAMIAEENITGVLDGAGRVSFPDGVSSAVHEIAHLLHYMLTPDEQDSVREAYQGLQRADHAESAAAGRVVQLTSRWPNGPLFAVHDAANRRVSVVNYAAKNEYEFFAHLASAWMGTNLGTDFLTGLELNNGRLWVEEYVPSLVPLLTTYLGRGHRRSHAFTANPVDSELALAHLTDFTALVEGAGTDGRGTAGDTATRGDTAPDTAAGTVTGTETGTETGTVTGTETGTTGAAGDGAPLPGAGAVESPASGGGGLRPAQRETYRAALGEWAVEYAPGQVQLDGSLREFLDEAARPLALALANWRGQGANVLPRIVLEVTGDPALADARRQAVAQHLARSVDFHLRQLGLSLTGSLSVSGPPGPADAGEQVVIRLDEDAAVRAALGDRAGMESRRLTYPMRIPADVPALRAELLAADQDRRLALLADLPHARRRWLAADTGTVDALRWALPEADFPAVAARLLVDVPDGVEAPVTARRELERITARMLPDPDVASRLLTCGTRLVVLPRAHHLLPLDHAYQRWSGEAKPKYPFATGEGHPPVAMIAEENLTGVLGAHGWANWGDGLSNAVHEIAHLVHRLFGPEARKDVRDAYEALLAADAAEIAASAEPVQPASRWPNGPRHAVRDVANHQVTDGNYAATNEFEFFATLVTAWLGTNSGVDHLTGLPLNNGNAWVAAHFEKLVPTLTAFFGPGHATGQEFGVMPVEDDRVYGYLGAFTAQVDGVPHHPAERVPGDVADTGTDLHAGAWTAWRAAHERVEAAFRALEGLRAEGESPSRPRPSEAWLDAVRAWDRANDDLHAAQGRVAALSYNPHGLRRAYEAFRTKLDEARNGPEQRDTALDRWTRWQAARAEREASRAEVRGVNARLTALAGAEPGVRLSAEAWAAVRRRDAADRQLNLTDQRLRALGLDPRLLAEQSDRFRNAAPGVVTTALDHHYAYLLARLLLADPVPGPDVRRVLEMYRAAGDVSPAGVRNAFWDWSGRALRDTADRAVDSGRMPAEVREALRELTDSAPAADDRTGAEAAAVTGPAEQAHHRDTASASPPAGTGPSLVRRLLDGAAGNAPDRARAAAEAAEWERWQNATRDLREALDTLKALEDTGAAASRAEPAEAARRAARHAVLVAEDARDTAAADLAARGHDPRHLAAELARITRNLEPHRNGIRAGTRPLPTPTPNPTSNPTPTPTSTSNPAPTVTPAPAPGQPQPSTAGTSVAGAPMPPGTYRSGFDPVGITFRGAGTGLDDAARDTLHDAAWSLAYALANWRAQGADVLPAVVVRITGDPVPAAARARTVTQYLSATVSGALRQMQAGPMRVDVEARFPRRTDASGTGVSDAVVHLDEFPARQAALADPQGMEARRRTYPVRMPDDPDAVRRQLPGLARTDRLTYLAGLAPEQRRWVAADPATIEALQAALAAPEFAEVAAALMVDVPAAAEGPLAARYEMEQVVARMLPNPSVAAELLRRGTRLVVIPRIDRDVARDHSPALWGEGALEQAFAVPRHPPVVMLNEELVVGGRNRDGQVLFPDGHGTTVHEMAHLVHFVLAPHQRAQITAAFDSALKADRRRINPLWRAWELPSHWPNGPRFAVTGPGRTAGDHNYSAKNEFEFFATLVSAWMGTNIGVDAYTGLRLSNGNRWVAERFPRLVNLLTSLFGPGHRGGHEVTANPVDTVELQYEHLRDFTAQLDLADAWRLALTDHVDPRDADGRRRIWAAWEAYDSAQRSLAAARSALDAFHRMSSGSAGAPPPDWSRAATALGEATDRVDQADRDLRALGFDPYRLGEEHDDLVRSAARHGAAEWRPSGPLGDRAVFEAAVGEARREQASDAAVRRWQAAQADLAAARAVMDALADAPADAAHRQGWAAAAQTWSDALDAVDAAATELRALGTDPDDLVAETAPRGEEPPGTPADPGTAAAPAVPAPGRASARMSMADALGARLRAATGLGSGAEDPPEPGTARADAEATVAAWVRWQQARISLNRALIALRALEQTADARPAAVLEAADRAVTRAEWDVDSAAWELQERGYDRRHLATELADLLRGGLRVELP</sequence>
<dbReference type="PANTHER" id="PTHR45725">
    <property type="entry name" value="FORMIN HOMOLOGY 2 FAMILY MEMBER"/>
    <property type="match status" value="1"/>
</dbReference>
<feature type="compositionally biased region" description="Basic and acidic residues" evidence="1">
    <location>
        <begin position="2339"/>
        <end position="2348"/>
    </location>
</feature>
<dbReference type="InterPro" id="IPR051425">
    <property type="entry name" value="Formin_Homology"/>
</dbReference>
<feature type="compositionally biased region" description="Basic and acidic residues" evidence="1">
    <location>
        <begin position="5000"/>
        <end position="5010"/>
    </location>
</feature>
<feature type="compositionally biased region" description="Low complexity" evidence="1">
    <location>
        <begin position="2307"/>
        <end position="2316"/>
    </location>
</feature>
<name>A0ABP9BGK0_9ACTN</name>
<feature type="region of interest" description="Disordered" evidence="1">
    <location>
        <begin position="5873"/>
        <end position="5913"/>
    </location>
</feature>
<evidence type="ECO:0000256" key="2">
    <source>
        <dbReference type="SAM" id="Phobius"/>
    </source>
</evidence>
<feature type="region of interest" description="Disordered" evidence="1">
    <location>
        <begin position="605"/>
        <end position="638"/>
    </location>
</feature>
<feature type="compositionally biased region" description="Low complexity" evidence="1">
    <location>
        <begin position="3635"/>
        <end position="3658"/>
    </location>
</feature>
<feature type="compositionally biased region" description="Gly residues" evidence="1">
    <location>
        <begin position="401"/>
        <end position="414"/>
    </location>
</feature>
<feature type="compositionally biased region" description="Polar residues" evidence="1">
    <location>
        <begin position="303"/>
        <end position="318"/>
    </location>
</feature>
<reference evidence="5" key="1">
    <citation type="journal article" date="2019" name="Int. J. Syst. Evol. Microbiol.">
        <title>The Global Catalogue of Microorganisms (GCM) 10K type strain sequencing project: providing services to taxonomists for standard genome sequencing and annotation.</title>
        <authorList>
            <consortium name="The Broad Institute Genomics Platform"/>
            <consortium name="The Broad Institute Genome Sequencing Center for Infectious Disease"/>
            <person name="Wu L."/>
            <person name="Ma J."/>
        </authorList>
    </citation>
    <scope>NUCLEOTIDE SEQUENCE [LARGE SCALE GENOMIC DNA]</scope>
    <source>
        <strain evidence="5">JCM 18081</strain>
    </source>
</reference>
<accession>A0ABP9BGK0</accession>
<keyword evidence="2" id="KW-0472">Membrane</keyword>
<dbReference type="InterPro" id="IPR057746">
    <property type="entry name" value="CpnT-like_N"/>
</dbReference>
<feature type="compositionally biased region" description="Low complexity" evidence="1">
    <location>
        <begin position="2326"/>
        <end position="2337"/>
    </location>
</feature>
<dbReference type="Pfam" id="PF25547">
    <property type="entry name" value="WXG100_2"/>
    <property type="match status" value="1"/>
</dbReference>
<evidence type="ECO:0000256" key="1">
    <source>
        <dbReference type="SAM" id="MobiDB-lite"/>
    </source>
</evidence>
<dbReference type="Proteomes" id="UP001501265">
    <property type="component" value="Unassembled WGS sequence"/>
</dbReference>
<dbReference type="RefSeq" id="WP_345619009.1">
    <property type="nucleotide sequence ID" value="NZ_BAABIG010000021.1"/>
</dbReference>
<feature type="compositionally biased region" description="Low complexity" evidence="1">
    <location>
        <begin position="2687"/>
        <end position="2702"/>
    </location>
</feature>
<feature type="compositionally biased region" description="Low complexity" evidence="1">
    <location>
        <begin position="3350"/>
        <end position="3364"/>
    </location>
</feature>
<feature type="region of interest" description="Disordered" evidence="1">
    <location>
        <begin position="1357"/>
        <end position="1377"/>
    </location>
</feature>
<feature type="region of interest" description="Disordered" evidence="1">
    <location>
        <begin position="1219"/>
        <end position="1262"/>
    </location>
</feature>
<gene>
    <name evidence="4" type="ORF">GCM10023220_21120</name>
</gene>
<evidence type="ECO:0000313" key="5">
    <source>
        <dbReference type="Proteomes" id="UP001501265"/>
    </source>
</evidence>
<keyword evidence="5" id="KW-1185">Reference proteome</keyword>
<feature type="compositionally biased region" description="Pro residues" evidence="1">
    <location>
        <begin position="5183"/>
        <end position="5193"/>
    </location>
</feature>
<feature type="compositionally biased region" description="Basic and acidic residues" evidence="1">
    <location>
        <begin position="3520"/>
        <end position="3538"/>
    </location>
</feature>
<proteinExistence type="predicted"/>
<keyword evidence="2" id="KW-1133">Transmembrane helix</keyword>
<feature type="transmembrane region" description="Helical" evidence="2">
    <location>
        <begin position="184"/>
        <end position="209"/>
    </location>
</feature>
<feature type="compositionally biased region" description="Low complexity" evidence="1">
    <location>
        <begin position="3610"/>
        <end position="3625"/>
    </location>
</feature>
<feature type="compositionally biased region" description="Low complexity" evidence="1">
    <location>
        <begin position="507"/>
        <end position="516"/>
    </location>
</feature>
<feature type="region of interest" description="Disordered" evidence="1">
    <location>
        <begin position="1533"/>
        <end position="1552"/>
    </location>
</feature>
<feature type="domain" description="Outer membrane channel protein CpnT-like N-terminal" evidence="3">
    <location>
        <begin position="9"/>
        <end position="148"/>
    </location>
</feature>
<feature type="compositionally biased region" description="Basic and acidic residues" evidence="1">
    <location>
        <begin position="1594"/>
        <end position="1613"/>
    </location>
</feature>
<feature type="compositionally biased region" description="Low complexity" evidence="1">
    <location>
        <begin position="5895"/>
        <end position="5911"/>
    </location>
</feature>
<feature type="region of interest" description="Disordered" evidence="1">
    <location>
        <begin position="3604"/>
        <end position="3724"/>
    </location>
</feature>